<dbReference type="AlphaFoldDB" id="A0A4R9GCK2"/>
<dbReference type="PROSITE" id="PS50977">
    <property type="entry name" value="HTH_TETR_2"/>
    <property type="match status" value="1"/>
</dbReference>
<dbReference type="EMBL" id="RQGV01000005">
    <property type="protein sequence ID" value="TGM16262.1"/>
    <property type="molecule type" value="Genomic_DNA"/>
</dbReference>
<dbReference type="InterPro" id="IPR009057">
    <property type="entry name" value="Homeodomain-like_sf"/>
</dbReference>
<keyword evidence="8" id="KW-1185">Reference proteome</keyword>
<dbReference type="Proteomes" id="UP000298057">
    <property type="component" value="Unassembled WGS sequence"/>
</dbReference>
<evidence type="ECO:0000259" key="4">
    <source>
        <dbReference type="PROSITE" id="PS50977"/>
    </source>
</evidence>
<feature type="DNA-binding region" description="H-T-H motif" evidence="2">
    <location>
        <begin position="69"/>
        <end position="88"/>
    </location>
</feature>
<dbReference type="Pfam" id="PF16295">
    <property type="entry name" value="TetR_C_10"/>
    <property type="match status" value="1"/>
</dbReference>
<dbReference type="Pfam" id="PF00440">
    <property type="entry name" value="TetR_N"/>
    <property type="match status" value="1"/>
</dbReference>
<feature type="region of interest" description="Disordered" evidence="3">
    <location>
        <begin position="1"/>
        <end position="47"/>
    </location>
</feature>
<dbReference type="PRINTS" id="PR00455">
    <property type="entry name" value="HTHTETR"/>
</dbReference>
<name>A0A4R9GCK2_9LEPT</name>
<dbReference type="Gene3D" id="1.10.357.10">
    <property type="entry name" value="Tetracycline Repressor, domain 2"/>
    <property type="match status" value="1"/>
</dbReference>
<feature type="domain" description="HTH tetR-type" evidence="4">
    <location>
        <begin position="46"/>
        <end position="106"/>
    </location>
</feature>
<evidence type="ECO:0000313" key="5">
    <source>
        <dbReference type="EMBL" id="TGM16262.1"/>
    </source>
</evidence>
<gene>
    <name evidence="5" type="ORF">EHQ81_07725</name>
    <name evidence="6" type="ORF">EHQ82_11980</name>
</gene>
<evidence type="ECO:0000313" key="7">
    <source>
        <dbReference type="Proteomes" id="UP000297832"/>
    </source>
</evidence>
<reference evidence="5 7" key="2">
    <citation type="journal article" date="2019" name="PLoS Negl. Trop. Dis.">
        <title>Revisiting the worldwide diversity of Leptospira species in the environment.</title>
        <authorList>
            <person name="Vincent A.T."/>
            <person name="Schiettekatte O."/>
            <person name="Bourhy P."/>
            <person name="Veyrier F.J."/>
            <person name="Picardeau M."/>
        </authorList>
    </citation>
    <scope>NUCLEOTIDE SEQUENCE [LARGE SCALE GENOMIC DNA]</scope>
    <source>
        <strain evidence="5 7">201702405</strain>
        <strain evidence="6">201702406</strain>
    </source>
</reference>
<dbReference type="PANTHER" id="PTHR43479:SF11">
    <property type="entry name" value="ACREF_ENVCD OPERON REPRESSOR-RELATED"/>
    <property type="match status" value="1"/>
</dbReference>
<dbReference type="Proteomes" id="UP000297832">
    <property type="component" value="Unassembled WGS sequence"/>
</dbReference>
<protein>
    <submittedName>
        <fullName evidence="5">TetR/AcrR family transcriptional regulator</fullName>
    </submittedName>
</protein>
<evidence type="ECO:0000313" key="6">
    <source>
        <dbReference type="EMBL" id="TGM17787.1"/>
    </source>
</evidence>
<dbReference type="OrthoDB" id="6430772at2"/>
<organism evidence="5 7">
    <name type="scientific">Leptospira selangorensis</name>
    <dbReference type="NCBI Taxonomy" id="2484982"/>
    <lineage>
        <taxon>Bacteria</taxon>
        <taxon>Pseudomonadati</taxon>
        <taxon>Spirochaetota</taxon>
        <taxon>Spirochaetia</taxon>
        <taxon>Leptospirales</taxon>
        <taxon>Leptospiraceae</taxon>
        <taxon>Leptospira</taxon>
    </lineage>
</organism>
<dbReference type="PANTHER" id="PTHR43479">
    <property type="entry name" value="ACREF/ENVCD OPERON REPRESSOR-RELATED"/>
    <property type="match status" value="1"/>
</dbReference>
<dbReference type="SUPFAM" id="SSF46689">
    <property type="entry name" value="Homeodomain-like"/>
    <property type="match status" value="1"/>
</dbReference>
<dbReference type="InterPro" id="IPR001647">
    <property type="entry name" value="HTH_TetR"/>
</dbReference>
<keyword evidence="1 2" id="KW-0238">DNA-binding</keyword>
<evidence type="ECO:0000313" key="8">
    <source>
        <dbReference type="Proteomes" id="UP000298057"/>
    </source>
</evidence>
<evidence type="ECO:0000256" key="2">
    <source>
        <dbReference type="PROSITE-ProRule" id="PRU00335"/>
    </source>
</evidence>
<dbReference type="GO" id="GO:0003677">
    <property type="term" value="F:DNA binding"/>
    <property type="evidence" value="ECO:0007669"/>
    <property type="project" value="UniProtKB-UniRule"/>
</dbReference>
<dbReference type="EMBL" id="RQGU01000113">
    <property type="protein sequence ID" value="TGM17787.1"/>
    <property type="molecule type" value="Genomic_DNA"/>
</dbReference>
<dbReference type="InterPro" id="IPR050624">
    <property type="entry name" value="HTH-type_Tx_Regulator"/>
</dbReference>
<evidence type="ECO:0000256" key="3">
    <source>
        <dbReference type="SAM" id="MobiDB-lite"/>
    </source>
</evidence>
<sequence length="243" mass="28393">MVTRMENSPLIETLDISTDPELTPDQDPIYETEKEPPEEKLNKKQDESKERIIRSALKLFAERGFFETRIPEISAHAKVGVGTMYRHFRNKDHLFNEAFRISVQEFSEFLDRSISKNLSPKEQFFDFWKGLGLFSQGKFDQLIMIERNLSSYILDEESSKDALALKQKISEYFAPAQNDKNLRLLYPSLILGSFTGILRYHRIHENNIDPSLLEQSAEMLWEGFSKVRQSPITKKKEKQIKKV</sequence>
<comment type="caution">
    <text evidence="5">The sequence shown here is derived from an EMBL/GenBank/DDBJ whole genome shotgun (WGS) entry which is preliminary data.</text>
</comment>
<accession>A0A4R9GCK2</accession>
<reference evidence="6" key="1">
    <citation type="submission" date="2018-10" db="EMBL/GenBank/DDBJ databases">
        <authorList>
            <person name="Vincent A.T."/>
            <person name="Schiettekatte O."/>
            <person name="Bourhy P."/>
            <person name="Veyrier F.J."/>
            <person name="Picardeau M."/>
        </authorList>
    </citation>
    <scope>NUCLEOTIDE SEQUENCE</scope>
    <source>
        <strain evidence="6">201702406</strain>
    </source>
</reference>
<feature type="compositionally biased region" description="Basic and acidic residues" evidence="3">
    <location>
        <begin position="31"/>
        <end position="47"/>
    </location>
</feature>
<evidence type="ECO:0000256" key="1">
    <source>
        <dbReference type="ARBA" id="ARBA00023125"/>
    </source>
</evidence>
<proteinExistence type="predicted"/>
<dbReference type="InterPro" id="IPR032551">
    <property type="entry name" value="BscR_C"/>
</dbReference>